<evidence type="ECO:0000256" key="4">
    <source>
        <dbReference type="ARBA" id="ARBA00023180"/>
    </source>
</evidence>
<keyword evidence="4" id="KW-0325">Glycoprotein</keyword>
<evidence type="ECO:0000256" key="1">
    <source>
        <dbReference type="ARBA" id="ARBA00004479"/>
    </source>
</evidence>
<feature type="domain" description="Ig-like" evidence="9">
    <location>
        <begin position="634"/>
        <end position="731"/>
    </location>
</feature>
<evidence type="ECO:0000256" key="5">
    <source>
        <dbReference type="ARBA" id="ARBA00023319"/>
    </source>
</evidence>
<feature type="chain" id="PRO_5013325726" evidence="8">
    <location>
        <begin position="22"/>
        <end position="1166"/>
    </location>
</feature>
<keyword evidence="8" id="KW-0732">Signal</keyword>
<feature type="domain" description="Ig-like" evidence="9">
    <location>
        <begin position="518"/>
        <end position="623"/>
    </location>
</feature>
<feature type="domain" description="Ig-like" evidence="9">
    <location>
        <begin position="429"/>
        <end position="497"/>
    </location>
</feature>
<evidence type="ECO:0000313" key="11">
    <source>
        <dbReference type="EMBL" id="OZC07311.1"/>
    </source>
</evidence>
<dbReference type="InterPro" id="IPR051275">
    <property type="entry name" value="Cell_adhesion_signaling"/>
</dbReference>
<dbReference type="GO" id="GO:0005911">
    <property type="term" value="C:cell-cell junction"/>
    <property type="evidence" value="ECO:0007669"/>
    <property type="project" value="TreeGrafter"/>
</dbReference>
<keyword evidence="5" id="KW-0393">Immunoglobulin domain</keyword>
<reference evidence="11 12" key="1">
    <citation type="submission" date="2015-12" db="EMBL/GenBank/DDBJ databases">
        <title>Draft genome of the nematode, Onchocerca flexuosa.</title>
        <authorList>
            <person name="Mitreva M."/>
        </authorList>
    </citation>
    <scope>NUCLEOTIDE SEQUENCE [LARGE SCALE GENOMIC DNA]</scope>
    <source>
        <strain evidence="11">Red Deer</strain>
    </source>
</reference>
<dbReference type="SUPFAM" id="SSF48726">
    <property type="entry name" value="Immunoglobulin"/>
    <property type="match status" value="6"/>
</dbReference>
<dbReference type="InterPro" id="IPR003598">
    <property type="entry name" value="Ig_sub2"/>
</dbReference>
<feature type="domain" description="Ig-like" evidence="9">
    <location>
        <begin position="139"/>
        <end position="235"/>
    </location>
</feature>
<keyword evidence="3" id="KW-1015">Disulfide bond</keyword>
<evidence type="ECO:0000259" key="9">
    <source>
        <dbReference type="PROSITE" id="PS50835"/>
    </source>
</evidence>
<evidence type="ECO:0000313" key="12">
    <source>
        <dbReference type="Proteomes" id="UP000242913"/>
    </source>
</evidence>
<dbReference type="InterPro" id="IPR003961">
    <property type="entry name" value="FN3_dom"/>
</dbReference>
<dbReference type="EMBL" id="KZ270035">
    <property type="protein sequence ID" value="OZC07311.1"/>
    <property type="molecule type" value="Genomic_DNA"/>
</dbReference>
<dbReference type="Pfam" id="PF24665">
    <property type="entry name" value="DUF7652"/>
    <property type="match status" value="1"/>
</dbReference>
<feature type="domain" description="Ig-like" evidence="9">
    <location>
        <begin position="252"/>
        <end position="414"/>
    </location>
</feature>
<evidence type="ECO:0000259" key="10">
    <source>
        <dbReference type="PROSITE" id="PS50853"/>
    </source>
</evidence>
<dbReference type="PANTHER" id="PTHR11640">
    <property type="entry name" value="NEPHRIN"/>
    <property type="match status" value="1"/>
</dbReference>
<dbReference type="SUPFAM" id="SSF49265">
    <property type="entry name" value="Fibronectin type III"/>
    <property type="match status" value="1"/>
</dbReference>
<dbReference type="InterPro" id="IPR056069">
    <property type="entry name" value="DUF7652"/>
</dbReference>
<dbReference type="SMART" id="SM00408">
    <property type="entry name" value="IGc2"/>
    <property type="match status" value="6"/>
</dbReference>
<keyword evidence="7" id="KW-1133">Transmembrane helix</keyword>
<dbReference type="OrthoDB" id="5857426at2759"/>
<gene>
    <name evidence="11" type="ORF">X798_05677</name>
</gene>
<dbReference type="InterPro" id="IPR007110">
    <property type="entry name" value="Ig-like_dom"/>
</dbReference>
<dbReference type="InterPro" id="IPR003599">
    <property type="entry name" value="Ig_sub"/>
</dbReference>
<feature type="region of interest" description="Disordered" evidence="6">
    <location>
        <begin position="1047"/>
        <end position="1068"/>
    </location>
</feature>
<dbReference type="InterPro" id="IPR036116">
    <property type="entry name" value="FN3_sf"/>
</dbReference>
<evidence type="ECO:0000256" key="6">
    <source>
        <dbReference type="SAM" id="MobiDB-lite"/>
    </source>
</evidence>
<evidence type="ECO:0000256" key="3">
    <source>
        <dbReference type="ARBA" id="ARBA00023157"/>
    </source>
</evidence>
<dbReference type="GO" id="GO:0098609">
    <property type="term" value="P:cell-cell adhesion"/>
    <property type="evidence" value="ECO:0007669"/>
    <property type="project" value="TreeGrafter"/>
</dbReference>
<keyword evidence="2 7" id="KW-0472">Membrane</keyword>
<keyword evidence="12" id="KW-1185">Reference proteome</keyword>
<dbReference type="CDD" id="cd00063">
    <property type="entry name" value="FN3"/>
    <property type="match status" value="1"/>
</dbReference>
<evidence type="ECO:0000256" key="2">
    <source>
        <dbReference type="ARBA" id="ARBA00023136"/>
    </source>
</evidence>
<name>A0A238BPI8_9BILA</name>
<dbReference type="GO" id="GO:0050839">
    <property type="term" value="F:cell adhesion molecule binding"/>
    <property type="evidence" value="ECO:0007669"/>
    <property type="project" value="TreeGrafter"/>
</dbReference>
<dbReference type="SMART" id="SM00060">
    <property type="entry name" value="FN3"/>
    <property type="match status" value="1"/>
</dbReference>
<dbReference type="InterPro" id="IPR036179">
    <property type="entry name" value="Ig-like_dom_sf"/>
</dbReference>
<dbReference type="Pfam" id="PF00041">
    <property type="entry name" value="fn3"/>
    <property type="match status" value="1"/>
</dbReference>
<dbReference type="AlphaFoldDB" id="A0A238BPI8"/>
<dbReference type="PANTHER" id="PTHR11640:SF134">
    <property type="entry name" value="ECHINOID, ISOFORM A-RELATED"/>
    <property type="match status" value="1"/>
</dbReference>
<dbReference type="Gene3D" id="2.60.40.10">
    <property type="entry name" value="Immunoglobulins"/>
    <property type="match status" value="7"/>
</dbReference>
<evidence type="ECO:0000256" key="8">
    <source>
        <dbReference type="SAM" id="SignalP"/>
    </source>
</evidence>
<comment type="subcellular location">
    <subcellularLocation>
        <location evidence="1">Membrane</location>
        <topology evidence="1">Single-pass type I membrane protein</topology>
    </subcellularLocation>
</comment>
<sequence length="1166" mass="130906">MIPRERPYLAFLLFWIHIVNCTREDAVFLTRPKIEPYYVTEGQEGPIMECSFAPEFRNRTRYEPSWTVVAGDLPRHLTRNGVSFSKQHYELLQTSGAYNLQIRHVVFRRDNGKFFCTVLDKESGAQYTVQANIIVVVEPEKPIITRQPSGAVQEGELVTIECQTKGGNPPPSFLWVFNNRSVVPEDWYHVRSSISPDRPSVSILQWRINAEDNEAYLNCQIWNEAMPKDEHKDASTTRLNASAFIFKVLYGPRVHVGPVYDYNVEEGERVELTCSANSNPAPSHFEWYHVTSGERFAGTNWQFVAERKNSGDFRCTATNSIESGADKLTLNVQYGPIVKVKEWINPAEGDTVTLECTVDANPSANSIIWSGPNDFAYEGSTLKIDSIQKTHSGNYTCTAVNTLTVRSKKSKSIKRMGQAFTVIDVLRRPGEALIRASSDVIAVGGETTLSCIAVDVGSPEAEYRWLTPSSSGKYKERKTPIYTLEHATLADNGDYRCMPFNRIGDGVEGILTIKVIEPAKITRPLPESLVFNTGETTVTLKCEAQGYPAPQFQWLKDGQVINKRDSSSSHWMVSSEQHPENCPESEFCSVTVIGFLNFLQPLAWNDKGNYSCKSSNGLQKFVTSSMVLNVLHAPVILNEKYPSDALAAADVGSIARIVCHVSARPEPQFVWLRNGSEIHDGQFRYGIRNSRLDGKIDEFQSILEITDSMIYDHGPYICRASNGNEQKEELVIKLQKKSKPQAPRDLQLISSLPTSLFIGWRPSFDGGEEQNFQLEYRKVNPIKGIPDSTEPVAIYIYGRNASYLTLYEEDETSHRSRRSFSSTAYMVYNISYLNPLSTYWFRVRARNLIGSSDWTPVTTATTSDVRENAAIPRPLTLYYNSAQQKIDFETKQLNDDLCVLLLFASDKNGQDIGSKSEIEELSVNWRAMDCFDQTPIYDIPSADYLKARLCHKLNPANCSAASEIIVSSTLLVSGWMYMIPLGAVVLLLLFTLCFIIICCQIRRTLNPNKKEKSFAGIERRNDASAPLSQSNTKNTLIHGSQTDSGIFTLGSTPNTNKSNGQSAQSTQGFSTKTGMIADQWNSNVESFTYTNDPYLQECSTQYQISPPLHDNKYDGLIDGFPSNDQQLNEHRNSIDGPSTIIHDDHDSDETSYTTNGTRRVVREIIV</sequence>
<accession>A0A238BPI8</accession>
<feature type="domain" description="Fibronectin type-III" evidence="10">
    <location>
        <begin position="742"/>
        <end position="865"/>
    </location>
</feature>
<feature type="signal peptide" evidence="8">
    <location>
        <begin position="1"/>
        <end position="21"/>
    </location>
</feature>
<keyword evidence="7" id="KW-0812">Transmembrane</keyword>
<organism evidence="11 12">
    <name type="scientific">Onchocerca flexuosa</name>
    <dbReference type="NCBI Taxonomy" id="387005"/>
    <lineage>
        <taxon>Eukaryota</taxon>
        <taxon>Metazoa</taxon>
        <taxon>Ecdysozoa</taxon>
        <taxon>Nematoda</taxon>
        <taxon>Chromadorea</taxon>
        <taxon>Rhabditida</taxon>
        <taxon>Spirurina</taxon>
        <taxon>Spiruromorpha</taxon>
        <taxon>Filarioidea</taxon>
        <taxon>Onchocercidae</taxon>
        <taxon>Onchocerca</taxon>
    </lineage>
</organism>
<feature type="region of interest" description="Disordered" evidence="6">
    <location>
        <begin position="1113"/>
        <end position="1153"/>
    </location>
</feature>
<dbReference type="GO" id="GO:0005886">
    <property type="term" value="C:plasma membrane"/>
    <property type="evidence" value="ECO:0007669"/>
    <property type="project" value="TreeGrafter"/>
</dbReference>
<feature type="domain" description="Ig-like" evidence="9">
    <location>
        <begin position="32"/>
        <end position="132"/>
    </location>
</feature>
<dbReference type="PROSITE" id="PS50853">
    <property type="entry name" value="FN3"/>
    <property type="match status" value="1"/>
</dbReference>
<dbReference type="InterPro" id="IPR013783">
    <property type="entry name" value="Ig-like_fold"/>
</dbReference>
<dbReference type="Proteomes" id="UP000242913">
    <property type="component" value="Unassembled WGS sequence"/>
</dbReference>
<dbReference type="SMART" id="SM00409">
    <property type="entry name" value="IG"/>
    <property type="match status" value="7"/>
</dbReference>
<feature type="transmembrane region" description="Helical" evidence="7">
    <location>
        <begin position="975"/>
        <end position="999"/>
    </location>
</feature>
<protein>
    <submittedName>
        <fullName evidence="11">Immunoglobulin domain protein</fullName>
    </submittedName>
</protein>
<dbReference type="Pfam" id="PF13927">
    <property type="entry name" value="Ig_3"/>
    <property type="match status" value="5"/>
</dbReference>
<proteinExistence type="predicted"/>
<dbReference type="CDD" id="cd00096">
    <property type="entry name" value="Ig"/>
    <property type="match status" value="2"/>
</dbReference>
<evidence type="ECO:0000256" key="7">
    <source>
        <dbReference type="SAM" id="Phobius"/>
    </source>
</evidence>
<dbReference type="PROSITE" id="PS50835">
    <property type="entry name" value="IG_LIKE"/>
    <property type="match status" value="6"/>
</dbReference>